<organism evidence="14 15">
    <name type="scientific">Listeria rocourtiae</name>
    <dbReference type="NCBI Taxonomy" id="647910"/>
    <lineage>
        <taxon>Bacteria</taxon>
        <taxon>Bacillati</taxon>
        <taxon>Bacillota</taxon>
        <taxon>Bacilli</taxon>
        <taxon>Bacillales</taxon>
        <taxon>Listeriaceae</taxon>
        <taxon>Listeria</taxon>
    </lineage>
</organism>
<evidence type="ECO:0000256" key="1">
    <source>
        <dbReference type="ARBA" id="ARBA00022490"/>
    </source>
</evidence>
<dbReference type="PANTHER" id="PTHR39156">
    <property type="entry name" value="RIBONUCLEASE M5"/>
    <property type="match status" value="1"/>
</dbReference>
<keyword evidence="15" id="KW-1185">Reference proteome</keyword>
<dbReference type="GO" id="GO:0005737">
    <property type="term" value="C:cytoplasm"/>
    <property type="evidence" value="ECO:0007669"/>
    <property type="project" value="UniProtKB-SubCell"/>
</dbReference>
<dbReference type="GO" id="GO:0006364">
    <property type="term" value="P:rRNA processing"/>
    <property type="evidence" value="ECO:0007669"/>
    <property type="project" value="UniProtKB-UniRule"/>
</dbReference>
<dbReference type="InterPro" id="IPR025156">
    <property type="entry name" value="RNase_M5_C"/>
</dbReference>
<evidence type="ECO:0000256" key="11">
    <source>
        <dbReference type="HAMAP-Rule" id="MF_01469"/>
    </source>
</evidence>
<keyword evidence="6 11" id="KW-0699">rRNA-binding</keyword>
<dbReference type="PROSITE" id="PS50880">
    <property type="entry name" value="TOPRIM"/>
    <property type="match status" value="1"/>
</dbReference>
<comment type="function">
    <text evidence="11">Required for correct processing of both the 5' and 3' ends of 5S rRNA precursor. Cleaves both sides of a double-stranded region yielding mature 5S rRNA in one step.</text>
</comment>
<comment type="subcellular location">
    <subcellularLocation>
        <location evidence="11">Cytoplasm</location>
    </subcellularLocation>
</comment>
<evidence type="ECO:0000313" key="15">
    <source>
        <dbReference type="Proteomes" id="UP000295558"/>
    </source>
</evidence>
<accession>A0A4R6ZFL0</accession>
<evidence type="ECO:0000313" key="14">
    <source>
        <dbReference type="EMBL" id="TDR50812.1"/>
    </source>
</evidence>
<keyword evidence="1 11" id="KW-0963">Cytoplasm</keyword>
<dbReference type="RefSeq" id="WP_133621157.1">
    <property type="nucleotide sequence ID" value="NZ_JAASUO010000031.1"/>
</dbReference>
<dbReference type="GO" id="GO:0019843">
    <property type="term" value="F:rRNA binding"/>
    <property type="evidence" value="ECO:0007669"/>
    <property type="project" value="UniProtKB-KW"/>
</dbReference>
<dbReference type="OrthoDB" id="9791329at2"/>
<dbReference type="FunFam" id="3.40.1360.10:FF:000006">
    <property type="entry name" value="Ribonuclease M5"/>
    <property type="match status" value="1"/>
</dbReference>
<dbReference type="SUPFAM" id="SSF110455">
    <property type="entry name" value="Toprim domain"/>
    <property type="match status" value="1"/>
</dbReference>
<keyword evidence="3 11" id="KW-0698">rRNA processing</keyword>
<keyword evidence="10 11" id="KW-0694">RNA-binding</keyword>
<evidence type="ECO:0000256" key="4">
    <source>
        <dbReference type="ARBA" id="ARBA00022722"/>
    </source>
</evidence>
<dbReference type="GO" id="GO:0046872">
    <property type="term" value="F:metal ion binding"/>
    <property type="evidence" value="ECO:0007669"/>
    <property type="project" value="UniProtKB-KW"/>
</dbReference>
<protein>
    <recommendedName>
        <fullName evidence="11 12">Ribonuclease M5</fullName>
        <ecNumber evidence="11 12">3.1.26.8</ecNumber>
    </recommendedName>
    <alternativeName>
        <fullName evidence="11">RNase M5</fullName>
    </alternativeName>
    <alternativeName>
        <fullName evidence="11">Ribosomal RNA terminal maturase M5</fullName>
    </alternativeName>
</protein>
<dbReference type="Pfam" id="PF13331">
    <property type="entry name" value="DUF4093"/>
    <property type="match status" value="1"/>
</dbReference>
<dbReference type="Gene3D" id="3.40.1360.10">
    <property type="match status" value="1"/>
</dbReference>
<evidence type="ECO:0000256" key="6">
    <source>
        <dbReference type="ARBA" id="ARBA00022730"/>
    </source>
</evidence>
<evidence type="ECO:0000256" key="2">
    <source>
        <dbReference type="ARBA" id="ARBA00022517"/>
    </source>
</evidence>
<dbReference type="SMART" id="SM00493">
    <property type="entry name" value="TOPRIM"/>
    <property type="match status" value="1"/>
</dbReference>
<dbReference type="PANTHER" id="PTHR39156:SF1">
    <property type="entry name" value="RIBONUCLEASE M5"/>
    <property type="match status" value="1"/>
</dbReference>
<sequence>MEKLVIHEVIVVEGRDDTTAIHRAVDADTIETNGSAISAMTIEKIRHAKEKRGVIILTDPDFPGEKIRKQIDAAVPGCHHAFVKRSDALPKYGRGLGVEHASPEIIREALAHFHTSNERVQESEIDYERLVLLGLMGGAGAKAKRQKLGEILKIGYTNGKQLQARLRMFGITSEQFEAAWDKVVQEETNE</sequence>
<dbReference type="InterPro" id="IPR034141">
    <property type="entry name" value="TOPRIM_RNase_M5-like"/>
</dbReference>
<evidence type="ECO:0000256" key="9">
    <source>
        <dbReference type="ARBA" id="ARBA00022842"/>
    </source>
</evidence>
<keyword evidence="2 11" id="KW-0690">Ribosome biogenesis</keyword>
<dbReference type="STRING" id="1265846.PROCOU_16428"/>
<name>A0A4R6ZFL0_9LIST</name>
<keyword evidence="8 11" id="KW-0378">Hydrolase</keyword>
<keyword evidence="5" id="KW-0479">Metal-binding</keyword>
<feature type="domain" description="Toprim" evidence="13">
    <location>
        <begin position="7"/>
        <end position="90"/>
    </location>
</feature>
<comment type="similarity">
    <text evidence="11">Belongs to the ribonuclease M5 family.</text>
</comment>
<dbReference type="CDD" id="cd01027">
    <property type="entry name" value="TOPRIM_RNase_M5_like"/>
    <property type="match status" value="1"/>
</dbReference>
<reference evidence="14 15" key="1">
    <citation type="submission" date="2019-03" db="EMBL/GenBank/DDBJ databases">
        <title>Genomic Encyclopedia of Type Strains, Phase III (KMG-III): the genomes of soil and plant-associated and newly described type strains.</title>
        <authorList>
            <person name="Whitman W."/>
        </authorList>
    </citation>
    <scope>NUCLEOTIDE SEQUENCE [LARGE SCALE GENOMIC DNA]</scope>
    <source>
        <strain evidence="14 15">CECT 7972</strain>
    </source>
</reference>
<keyword evidence="7 11" id="KW-0255">Endonuclease</keyword>
<dbReference type="InterPro" id="IPR004466">
    <property type="entry name" value="RNase_M5"/>
</dbReference>
<evidence type="ECO:0000259" key="13">
    <source>
        <dbReference type="PROSITE" id="PS50880"/>
    </source>
</evidence>
<gene>
    <name evidence="11" type="primary">rnmV</name>
    <name evidence="14" type="ORF">DFP96_11724</name>
</gene>
<evidence type="ECO:0000256" key="12">
    <source>
        <dbReference type="NCBIfam" id="TIGR00334"/>
    </source>
</evidence>
<comment type="catalytic activity">
    <reaction evidence="11">
        <text>Endonucleolytic cleavage of RNA, removing 21 and 42 nucleotides, respectively, from the 5'- and 3'-termini of a 5S-rRNA precursor.</text>
        <dbReference type="EC" id="3.1.26.8"/>
    </reaction>
</comment>
<proteinExistence type="inferred from homology"/>
<comment type="caution">
    <text evidence="14">The sequence shown here is derived from an EMBL/GenBank/DDBJ whole genome shotgun (WGS) entry which is preliminary data.</text>
</comment>
<dbReference type="GO" id="GO:0043822">
    <property type="term" value="F:ribonuclease M5 activity"/>
    <property type="evidence" value="ECO:0007669"/>
    <property type="project" value="UniProtKB-UniRule"/>
</dbReference>
<evidence type="ECO:0000256" key="10">
    <source>
        <dbReference type="ARBA" id="ARBA00022884"/>
    </source>
</evidence>
<evidence type="ECO:0000256" key="5">
    <source>
        <dbReference type="ARBA" id="ARBA00022723"/>
    </source>
</evidence>
<dbReference type="EC" id="3.1.26.8" evidence="11 12"/>
<evidence type="ECO:0000256" key="8">
    <source>
        <dbReference type="ARBA" id="ARBA00022801"/>
    </source>
</evidence>
<dbReference type="HAMAP" id="MF_01469">
    <property type="entry name" value="RNase_M5"/>
    <property type="match status" value="1"/>
</dbReference>
<keyword evidence="4 11" id="KW-0540">Nuclease</keyword>
<dbReference type="Proteomes" id="UP000295558">
    <property type="component" value="Unassembled WGS sequence"/>
</dbReference>
<evidence type="ECO:0000256" key="7">
    <source>
        <dbReference type="ARBA" id="ARBA00022759"/>
    </source>
</evidence>
<keyword evidence="9" id="KW-0460">Magnesium</keyword>
<dbReference type="InterPro" id="IPR006171">
    <property type="entry name" value="TOPRIM_dom"/>
</dbReference>
<dbReference type="NCBIfam" id="TIGR00334">
    <property type="entry name" value="5S_RNA_mat_M5"/>
    <property type="match status" value="1"/>
</dbReference>
<evidence type="ECO:0000256" key="3">
    <source>
        <dbReference type="ARBA" id="ARBA00022552"/>
    </source>
</evidence>
<dbReference type="AlphaFoldDB" id="A0A4R6ZFL0"/>
<dbReference type="Pfam" id="PF01751">
    <property type="entry name" value="Toprim"/>
    <property type="match status" value="1"/>
</dbReference>
<dbReference type="EMBL" id="SNZK01000017">
    <property type="protein sequence ID" value="TDR50812.1"/>
    <property type="molecule type" value="Genomic_DNA"/>
</dbReference>